<keyword evidence="1" id="KW-1133">Transmembrane helix</keyword>
<gene>
    <name evidence="2" type="ORF">Nekkels1_16</name>
</gene>
<sequence>MKNTPLSDLILLLFVGLKLTNNIDWNWILVLSPFILKVIYLTYVDFKRNKVNTKDKIKELINNINKQQN</sequence>
<reference evidence="2 3" key="1">
    <citation type="submission" date="2020-07" db="EMBL/GenBank/DDBJ databases">
        <title>Highly diverse flavobacterial phages as mortality factor during North Sea spring blooms.</title>
        <authorList>
            <person name="Bartlau N."/>
            <person name="Wichels A."/>
            <person name="Krohne G."/>
            <person name="Adriaenssens E.M."/>
            <person name="Heins A."/>
            <person name="Fuchs B.M."/>
            <person name="Amann R."/>
            <person name="Moraru C."/>
        </authorList>
    </citation>
    <scope>NUCLEOTIDE SEQUENCE [LARGE SCALE GENOMIC DNA]</scope>
</reference>
<feature type="transmembrane region" description="Helical" evidence="1">
    <location>
        <begin position="25"/>
        <end position="46"/>
    </location>
</feature>
<dbReference type="Proteomes" id="UP000693689">
    <property type="component" value="Segment"/>
</dbReference>
<keyword evidence="3" id="KW-1185">Reference proteome</keyword>
<name>A0A8E4UXG4_9CAUD</name>
<protein>
    <submittedName>
        <fullName evidence="2">Uncharacterized protein</fullName>
    </submittedName>
</protein>
<organism evidence="2 3">
    <name type="scientific">Cellulophaga phage Nekkels_1</name>
    <dbReference type="NCBI Taxonomy" id="2745692"/>
    <lineage>
        <taxon>Viruses</taxon>
        <taxon>Duplodnaviria</taxon>
        <taxon>Heunggongvirae</taxon>
        <taxon>Uroviricota</taxon>
        <taxon>Caudoviricetes</taxon>
        <taxon>Assiduviridae</taxon>
        <taxon>Nekkelsvirus</taxon>
        <taxon>Nekkelsvirus Nekkels</taxon>
    </lineage>
</organism>
<evidence type="ECO:0000256" key="1">
    <source>
        <dbReference type="SAM" id="Phobius"/>
    </source>
</evidence>
<evidence type="ECO:0000313" key="2">
    <source>
        <dbReference type="EMBL" id="QQO97015.1"/>
    </source>
</evidence>
<accession>A0A8E4UXG4</accession>
<keyword evidence="1" id="KW-0472">Membrane</keyword>
<keyword evidence="1" id="KW-0812">Transmembrane</keyword>
<evidence type="ECO:0000313" key="3">
    <source>
        <dbReference type="Proteomes" id="UP000693689"/>
    </source>
</evidence>
<proteinExistence type="predicted"/>
<dbReference type="EMBL" id="MT732443">
    <property type="protein sequence ID" value="QQO97015.1"/>
    <property type="molecule type" value="Genomic_DNA"/>
</dbReference>